<feature type="domain" description="Cas12f1-like TNB" evidence="7">
    <location>
        <begin position="271"/>
        <end position="333"/>
    </location>
</feature>
<accession>A0A7G9GJJ4</accession>
<dbReference type="PANTHER" id="PTHR30405">
    <property type="entry name" value="TRANSPOSASE"/>
    <property type="match status" value="1"/>
</dbReference>
<organism evidence="8 9">
    <name type="scientific">[Eubacterium] hominis</name>
    <dbReference type="NCBI Taxonomy" id="2764325"/>
    <lineage>
        <taxon>Bacteria</taxon>
        <taxon>Bacillati</taxon>
        <taxon>Bacillota</taxon>
        <taxon>Erysipelotrichia</taxon>
        <taxon>Erysipelotrichales</taxon>
        <taxon>Erysipelotrichaceae</taxon>
        <taxon>Amedibacillus</taxon>
    </lineage>
</organism>
<name>A0A7G9GJJ4_9FIRM</name>
<dbReference type="NCBIfam" id="NF040570">
    <property type="entry name" value="guided_TnpB"/>
    <property type="match status" value="1"/>
</dbReference>
<dbReference type="InterPro" id="IPR051399">
    <property type="entry name" value="RNA-guided_DNA_endo/Transpos"/>
</dbReference>
<dbReference type="KEGG" id="ehn:H9Q80_11925"/>
<proteinExistence type="inferred from homology"/>
<dbReference type="Pfam" id="PF07282">
    <property type="entry name" value="Cas12f1-like_TNB"/>
    <property type="match status" value="1"/>
</dbReference>
<dbReference type="GO" id="GO:0006310">
    <property type="term" value="P:DNA recombination"/>
    <property type="evidence" value="ECO:0007669"/>
    <property type="project" value="UniProtKB-KW"/>
</dbReference>
<evidence type="ECO:0000256" key="3">
    <source>
        <dbReference type="ARBA" id="ARBA00022578"/>
    </source>
</evidence>
<evidence type="ECO:0000313" key="9">
    <source>
        <dbReference type="Proteomes" id="UP000515856"/>
    </source>
</evidence>
<keyword evidence="9" id="KW-1185">Reference proteome</keyword>
<comment type="similarity">
    <text evidence="2">In the N-terminal section; belongs to the transposase 2 family.</text>
</comment>
<evidence type="ECO:0000259" key="6">
    <source>
        <dbReference type="Pfam" id="PF01385"/>
    </source>
</evidence>
<evidence type="ECO:0000256" key="2">
    <source>
        <dbReference type="ARBA" id="ARBA00011044"/>
    </source>
</evidence>
<dbReference type="InterPro" id="IPR010095">
    <property type="entry name" value="Cas12f1-like_TNB"/>
</dbReference>
<reference evidence="8 9" key="1">
    <citation type="submission" date="2020-08" db="EMBL/GenBank/DDBJ databases">
        <authorList>
            <person name="Liu C."/>
            <person name="Sun Q."/>
        </authorList>
    </citation>
    <scope>NUCLEOTIDE SEQUENCE [LARGE SCALE GENOMIC DNA]</scope>
    <source>
        <strain evidence="8 9">NSJ-61</strain>
    </source>
</reference>
<dbReference type="EMBL" id="CP060636">
    <property type="protein sequence ID" value="QNM10976.1"/>
    <property type="molecule type" value="Genomic_DNA"/>
</dbReference>
<sequence length="337" mass="40656">MYLMIKLSLIVNNEIEKDLLDYEKNFKSEVGRIHDIFLKEHKTYEYRYKDISNRISYNSKHLVLAEAKNWFNEKEETPFRFCYSSYWSNSSYWIKENLILELGLSDRKRKLYVPFYQNEQQLKRLKMGKPMNLQIVHSHQKWYAVIYLQLQERRIYSKKQMGIDIGIKVPAVVATSEGKVRFFGNGREIRYRQRQLRGHIKKLQKMKQYKKLIAFKHKLSHVLTNYDHQISRQIVDFAVKENIGVIKMEKLTRINRRFNVRKCENIYLWSYRRLQEFIEYKAELEGIEVRYINPYMTSQKCPKCGKINHADDRDYHCSCGYHAHRDVVGALNILQTL</sequence>
<dbReference type="AlphaFoldDB" id="A0A7G9GJJ4"/>
<dbReference type="GO" id="GO:0003677">
    <property type="term" value="F:DNA binding"/>
    <property type="evidence" value="ECO:0007669"/>
    <property type="project" value="UniProtKB-KW"/>
</dbReference>
<keyword evidence="5" id="KW-0233">DNA recombination</keyword>
<protein>
    <submittedName>
        <fullName evidence="8">IS200/IS605 family element transposase accessory protein TnpB</fullName>
    </submittedName>
</protein>
<evidence type="ECO:0000256" key="5">
    <source>
        <dbReference type="ARBA" id="ARBA00023172"/>
    </source>
</evidence>
<dbReference type="Pfam" id="PF01385">
    <property type="entry name" value="OrfB_IS605"/>
    <property type="match status" value="1"/>
</dbReference>
<dbReference type="GO" id="GO:0032196">
    <property type="term" value="P:transposition"/>
    <property type="evidence" value="ECO:0007669"/>
    <property type="project" value="UniProtKB-KW"/>
</dbReference>
<evidence type="ECO:0000259" key="7">
    <source>
        <dbReference type="Pfam" id="PF07282"/>
    </source>
</evidence>
<keyword evidence="4" id="KW-0238">DNA-binding</keyword>
<comment type="similarity">
    <text evidence="1">In the C-terminal section; belongs to the transposase 35 family.</text>
</comment>
<gene>
    <name evidence="8" type="primary">tnpB</name>
    <name evidence="8" type="ORF">H9Q80_11925</name>
</gene>
<dbReference type="InterPro" id="IPR001959">
    <property type="entry name" value="Transposase"/>
</dbReference>
<evidence type="ECO:0000313" key="8">
    <source>
        <dbReference type="EMBL" id="QNM10976.1"/>
    </source>
</evidence>
<feature type="domain" description="Probable transposase IS891/IS1136/IS1341" evidence="6">
    <location>
        <begin position="156"/>
        <end position="254"/>
    </location>
</feature>
<evidence type="ECO:0000256" key="1">
    <source>
        <dbReference type="ARBA" id="ARBA00008761"/>
    </source>
</evidence>
<keyword evidence="3" id="KW-0815">Transposition</keyword>
<dbReference type="NCBIfam" id="TIGR01766">
    <property type="entry name" value="IS200/IS605 family accessory protein TnpB-like domain"/>
    <property type="match status" value="1"/>
</dbReference>
<dbReference type="RefSeq" id="WP_117453274.1">
    <property type="nucleotide sequence ID" value="NZ_CP060636.1"/>
</dbReference>
<dbReference type="PANTHER" id="PTHR30405:SF11">
    <property type="entry name" value="RNA-GUIDED DNA ENDONUCLEASE RV2885C-RELATED"/>
    <property type="match status" value="1"/>
</dbReference>
<dbReference type="Proteomes" id="UP000515856">
    <property type="component" value="Chromosome"/>
</dbReference>
<evidence type="ECO:0000256" key="4">
    <source>
        <dbReference type="ARBA" id="ARBA00023125"/>
    </source>
</evidence>